<dbReference type="KEGG" id="api:107883486"/>
<dbReference type="Pfam" id="PF10551">
    <property type="entry name" value="MULE"/>
    <property type="match status" value="1"/>
</dbReference>
<organism evidence="2 3">
    <name type="scientific">Acyrthosiphon pisum</name>
    <name type="common">Pea aphid</name>
    <dbReference type="NCBI Taxonomy" id="7029"/>
    <lineage>
        <taxon>Eukaryota</taxon>
        <taxon>Metazoa</taxon>
        <taxon>Ecdysozoa</taxon>
        <taxon>Arthropoda</taxon>
        <taxon>Hexapoda</taxon>
        <taxon>Insecta</taxon>
        <taxon>Pterygota</taxon>
        <taxon>Neoptera</taxon>
        <taxon>Paraneoptera</taxon>
        <taxon>Hemiptera</taxon>
        <taxon>Sternorrhyncha</taxon>
        <taxon>Aphidomorpha</taxon>
        <taxon>Aphidoidea</taxon>
        <taxon>Aphididae</taxon>
        <taxon>Macrosiphini</taxon>
        <taxon>Acyrthosiphon</taxon>
    </lineage>
</organism>
<accession>A0A8R2JV70</accession>
<dbReference type="AlphaFoldDB" id="A0A8R2JV70"/>
<evidence type="ECO:0000313" key="3">
    <source>
        <dbReference type="Proteomes" id="UP000007819"/>
    </source>
</evidence>
<sequence>MVYALLGSMTEEVYAALFDIVRNILPLNYQRVCFITDYEKALMSAVQQSFPESQLRCCWFHFTQSIVRYCHRRMNSVCNLIRTNPVAARVLRMVLALPHSDRNQE</sequence>
<keyword evidence="3" id="KW-1185">Reference proteome</keyword>
<dbReference type="InterPro" id="IPR018289">
    <property type="entry name" value="MULE_transposase_dom"/>
</dbReference>
<feature type="domain" description="MULE transposase" evidence="1">
    <location>
        <begin position="1"/>
        <end position="64"/>
    </location>
</feature>
<reference evidence="2" key="2">
    <citation type="submission" date="2022-06" db="UniProtKB">
        <authorList>
            <consortium name="EnsemblMetazoa"/>
        </authorList>
    </citation>
    <scope>IDENTIFICATION</scope>
</reference>
<evidence type="ECO:0000259" key="1">
    <source>
        <dbReference type="Pfam" id="PF10551"/>
    </source>
</evidence>
<dbReference type="GeneID" id="107883486"/>
<dbReference type="RefSeq" id="XP_029348193.1">
    <property type="nucleotide sequence ID" value="XM_029492333.1"/>
</dbReference>
<protein>
    <recommendedName>
        <fullName evidence="1">MULE transposase domain-containing protein</fullName>
    </recommendedName>
</protein>
<reference evidence="3" key="1">
    <citation type="submission" date="2010-06" db="EMBL/GenBank/DDBJ databases">
        <authorList>
            <person name="Jiang H."/>
            <person name="Abraham K."/>
            <person name="Ali S."/>
            <person name="Alsbrooks S.L."/>
            <person name="Anim B.N."/>
            <person name="Anosike U.S."/>
            <person name="Attaway T."/>
            <person name="Bandaranaike D.P."/>
            <person name="Battles P.K."/>
            <person name="Bell S.N."/>
            <person name="Bell A.V."/>
            <person name="Beltran B."/>
            <person name="Bickham C."/>
            <person name="Bustamante Y."/>
            <person name="Caleb T."/>
            <person name="Canada A."/>
            <person name="Cardenas V."/>
            <person name="Carter K."/>
            <person name="Chacko J."/>
            <person name="Chandrabose M.N."/>
            <person name="Chavez D."/>
            <person name="Chavez A."/>
            <person name="Chen L."/>
            <person name="Chu H.-S."/>
            <person name="Claassen K.J."/>
            <person name="Cockrell R."/>
            <person name="Collins M."/>
            <person name="Cooper J.A."/>
            <person name="Cree A."/>
            <person name="Curry S.M."/>
            <person name="Da Y."/>
            <person name="Dao M.D."/>
            <person name="Das B."/>
            <person name="Davila M.-L."/>
            <person name="Davy-Carroll L."/>
            <person name="Denson S."/>
            <person name="Dinh H."/>
            <person name="Ebong V.E."/>
            <person name="Edwards J.R."/>
            <person name="Egan A."/>
            <person name="El-Daye J."/>
            <person name="Escobedo L."/>
            <person name="Fernandez S."/>
            <person name="Fernando P.R."/>
            <person name="Flagg N."/>
            <person name="Forbes L.D."/>
            <person name="Fowler R.G."/>
            <person name="Fu Q."/>
            <person name="Gabisi R.A."/>
            <person name="Ganer J."/>
            <person name="Garbino Pronczuk A."/>
            <person name="Garcia R.M."/>
            <person name="Garner T."/>
            <person name="Garrett T.E."/>
            <person name="Gonzalez D.A."/>
            <person name="Hamid H."/>
            <person name="Hawkins E.S."/>
            <person name="Hirani K."/>
            <person name="Hogues M.E."/>
            <person name="Hollins B."/>
            <person name="Hsiao C.-H."/>
            <person name="Jabil R."/>
            <person name="James M.L."/>
            <person name="Jhangiani S.N."/>
            <person name="Johnson B."/>
            <person name="Johnson Q."/>
            <person name="Joshi V."/>
            <person name="Kalu J.B."/>
            <person name="Kam C."/>
            <person name="Kashfia A."/>
            <person name="Keebler J."/>
            <person name="Kisamo H."/>
            <person name="Kovar C.L."/>
            <person name="Lago L.A."/>
            <person name="Lai C.-Y."/>
            <person name="Laidlaw J."/>
            <person name="Lara F."/>
            <person name="Le T.-K."/>
            <person name="Lee S.L."/>
            <person name="Legall F.H."/>
            <person name="Lemon S.J."/>
            <person name="Lewis L.R."/>
            <person name="Li B."/>
            <person name="Liu Y."/>
            <person name="Liu Y.-S."/>
            <person name="Lopez J."/>
            <person name="Lozado R.J."/>
            <person name="Lu J."/>
            <person name="Madu R.C."/>
            <person name="Maheshwari M."/>
            <person name="Maheshwari R."/>
            <person name="Malloy K."/>
            <person name="Martinez E."/>
            <person name="Mathew T."/>
            <person name="Mercado I.C."/>
            <person name="Mercado C."/>
            <person name="Meyer B."/>
            <person name="Montgomery K."/>
            <person name="Morgan M.B."/>
            <person name="Munidasa M."/>
            <person name="Nazareth L.V."/>
            <person name="Nelson J."/>
            <person name="Ng B.M."/>
            <person name="Nguyen N.B."/>
            <person name="Nguyen P.Q."/>
            <person name="Nguyen T."/>
            <person name="Obregon M."/>
            <person name="Okwuonu G.O."/>
            <person name="Onwere C.G."/>
            <person name="Orozco G."/>
            <person name="Parra A."/>
            <person name="Patel S."/>
            <person name="Patil S."/>
            <person name="Perez A."/>
            <person name="Perez Y."/>
            <person name="Pham C."/>
            <person name="Primus E.L."/>
            <person name="Pu L.-L."/>
            <person name="Puazo M."/>
            <person name="Qin X."/>
            <person name="Quiroz J.B."/>
            <person name="Reese J."/>
            <person name="Richards S."/>
            <person name="Rives C.M."/>
            <person name="Robberts R."/>
            <person name="Ruiz S.J."/>
            <person name="Ruiz M.J."/>
            <person name="Santibanez J."/>
            <person name="Schneider B.W."/>
            <person name="Sisson I."/>
            <person name="Smith M."/>
            <person name="Sodergren E."/>
            <person name="Song X.-Z."/>
            <person name="Song B.B."/>
            <person name="Summersgill H."/>
            <person name="Thelus R."/>
            <person name="Thornton R.D."/>
            <person name="Trejos Z.Y."/>
            <person name="Usmani K."/>
            <person name="Vattathil S."/>
            <person name="Villasana D."/>
            <person name="Walker D.L."/>
            <person name="Wang S."/>
            <person name="Wang K."/>
            <person name="White C.S."/>
            <person name="Williams A.C."/>
            <person name="Williamson J."/>
            <person name="Wilson K."/>
            <person name="Woghiren I.O."/>
            <person name="Woodworth J.R."/>
            <person name="Worley K.C."/>
            <person name="Wright R.A."/>
            <person name="Wu W."/>
            <person name="Young L."/>
            <person name="Zhang L."/>
            <person name="Zhang J."/>
            <person name="Zhu Y."/>
            <person name="Muzny D.M."/>
            <person name="Weinstock G."/>
            <person name="Gibbs R.A."/>
        </authorList>
    </citation>
    <scope>NUCLEOTIDE SEQUENCE [LARGE SCALE GENOMIC DNA]</scope>
    <source>
        <strain evidence="3">LSR1</strain>
    </source>
</reference>
<proteinExistence type="predicted"/>
<name>A0A8R2JV70_ACYPI</name>
<evidence type="ECO:0000313" key="2">
    <source>
        <dbReference type="EnsemblMetazoa" id="XP_029348193.1"/>
    </source>
</evidence>
<dbReference type="Proteomes" id="UP000007819">
    <property type="component" value="Unassembled WGS sequence"/>
</dbReference>
<dbReference type="OrthoDB" id="6621388at2759"/>
<dbReference type="EnsemblMetazoa" id="XM_029492333.1">
    <property type="protein sequence ID" value="XP_029348193.1"/>
    <property type="gene ID" value="LOC107883486"/>
</dbReference>